<accession>A0ACC0K3I4</accession>
<name>A0ACC0K3I4_CHOFU</name>
<sequence length="737" mass="82698">MIREMFVSSDEDDIESQCDVDPERAGLTRPNRDMHNRCCGGKAWCIKDICGIICAVLTWMLILYAEFVVMMVMLLPGLSTYPLYSYVNIFLFQSFAFLAFASHLRTMFTDPGAVPKGNATKKIIKQMSFREGQVIFKCTKCCSIKPERAHHCSVCQRCIRKMDHHCPWWRDCSTYSPPATVVLLLFLIAEALLFAIFTVVMLGTQLHAIWNDETMIVYVFYLLAIVMPSLSRPYDPEDDGLKSVLPSSGEFEAFYPREAHGIPNGSSRPAHGHGSFYKHRNPALVDMRFVVSLALIASSDAFFLKWGSDTTRQPSSQKWVQQMSPNMSPAYRYQYYSPYEPRKVYQMAPQQYQPEIAMPQSMAPIPISVPAGASLTPVSLQHVQLVPCMCPVAPEEAEKLQEQVGPGPYLAQTYAPQSYPVPQQMTVSAADNTKTSTKHSDKAFMRRHREKLHEYFIQAVMRHCENCVNLKALFAVVCCMILEVPCGLTAAAAACMMMTMQDFALNGENLSATCRYRMHAIVISVMSLICWVHKAPVLYQYLLFCMAVFLAGLLSEVEGAVRITVLKLHRRKKKVVIHVPYKVKKIKHVHTVYKTIHHHHTHHEHEPIISPSEEHEHFHHNIMHIHDDPGAGQHSQPVPGIGIPEFLPDVPLDPLDVPGIPHDVPVIPNRHIIPLFRRNLAAQTGFDDPANSFTGADAGSTALAPQDRPTANDVVSYSRVAGVQQAITTGGVETVVY</sequence>
<dbReference type="Proteomes" id="UP001064048">
    <property type="component" value="Chromosome Z"/>
</dbReference>
<evidence type="ECO:0000313" key="1">
    <source>
        <dbReference type="EMBL" id="KAI8430968.1"/>
    </source>
</evidence>
<proteinExistence type="predicted"/>
<organism evidence="1 2">
    <name type="scientific">Choristoneura fumiferana</name>
    <name type="common">Spruce budworm moth</name>
    <name type="synonym">Archips fumiferana</name>
    <dbReference type="NCBI Taxonomy" id="7141"/>
    <lineage>
        <taxon>Eukaryota</taxon>
        <taxon>Metazoa</taxon>
        <taxon>Ecdysozoa</taxon>
        <taxon>Arthropoda</taxon>
        <taxon>Hexapoda</taxon>
        <taxon>Insecta</taxon>
        <taxon>Pterygota</taxon>
        <taxon>Neoptera</taxon>
        <taxon>Endopterygota</taxon>
        <taxon>Lepidoptera</taxon>
        <taxon>Glossata</taxon>
        <taxon>Ditrysia</taxon>
        <taxon>Tortricoidea</taxon>
        <taxon>Tortricidae</taxon>
        <taxon>Tortricinae</taxon>
        <taxon>Choristoneura</taxon>
    </lineage>
</organism>
<comment type="caution">
    <text evidence="1">The sequence shown here is derived from an EMBL/GenBank/DDBJ whole genome shotgun (WGS) entry which is preliminary data.</text>
</comment>
<reference evidence="1 2" key="1">
    <citation type="journal article" date="2022" name="Genome Biol. Evol.">
        <title>The Spruce Budworm Genome: Reconstructing the Evolutionary History of Antifreeze Proteins.</title>
        <authorList>
            <person name="Beliveau C."/>
            <person name="Gagne P."/>
            <person name="Picq S."/>
            <person name="Vernygora O."/>
            <person name="Keeling C.I."/>
            <person name="Pinkney K."/>
            <person name="Doucet D."/>
            <person name="Wen F."/>
            <person name="Johnston J.S."/>
            <person name="Maaroufi H."/>
            <person name="Boyle B."/>
            <person name="Laroche J."/>
            <person name="Dewar K."/>
            <person name="Juretic N."/>
            <person name="Blackburn G."/>
            <person name="Nisole A."/>
            <person name="Brunet B."/>
            <person name="Brandao M."/>
            <person name="Lumley L."/>
            <person name="Duan J."/>
            <person name="Quan G."/>
            <person name="Lucarotti C.J."/>
            <person name="Roe A.D."/>
            <person name="Sperling F.A.H."/>
            <person name="Levesque R.C."/>
            <person name="Cusson M."/>
        </authorList>
    </citation>
    <scope>NUCLEOTIDE SEQUENCE [LARGE SCALE GENOMIC DNA]</scope>
    <source>
        <strain evidence="1">Glfc:IPQL:Cfum</strain>
    </source>
</reference>
<gene>
    <name evidence="1" type="ORF">MSG28_001064</name>
</gene>
<keyword evidence="2" id="KW-1185">Reference proteome</keyword>
<evidence type="ECO:0000313" key="2">
    <source>
        <dbReference type="Proteomes" id="UP001064048"/>
    </source>
</evidence>
<dbReference type="EMBL" id="CM046131">
    <property type="protein sequence ID" value="KAI8430968.1"/>
    <property type="molecule type" value="Genomic_DNA"/>
</dbReference>
<protein>
    <submittedName>
        <fullName evidence="1">Uncharacterized protein</fullName>
    </submittedName>
</protein>